<gene>
    <name evidence="1" type="ORF">L596_005744</name>
</gene>
<dbReference type="EMBL" id="CM016762">
    <property type="protein sequence ID" value="TMS39175.1"/>
    <property type="molecule type" value="Genomic_DNA"/>
</dbReference>
<comment type="caution">
    <text evidence="1">The sequence shown here is derived from an EMBL/GenBank/DDBJ whole genome shotgun (WGS) entry which is preliminary data.</text>
</comment>
<reference evidence="1 2" key="1">
    <citation type="journal article" date="2015" name="Genome Biol.">
        <title>Comparative genomics of Steinernema reveals deeply conserved gene regulatory networks.</title>
        <authorList>
            <person name="Dillman A.R."/>
            <person name="Macchietto M."/>
            <person name="Porter C.F."/>
            <person name="Rogers A."/>
            <person name="Williams B."/>
            <person name="Antoshechkin I."/>
            <person name="Lee M.M."/>
            <person name="Goodwin Z."/>
            <person name="Lu X."/>
            <person name="Lewis E.E."/>
            <person name="Goodrich-Blair H."/>
            <person name="Stock S.P."/>
            <person name="Adams B.J."/>
            <person name="Sternberg P.W."/>
            <person name="Mortazavi A."/>
        </authorList>
    </citation>
    <scope>NUCLEOTIDE SEQUENCE [LARGE SCALE GENOMIC DNA]</scope>
    <source>
        <strain evidence="1 2">ALL</strain>
    </source>
</reference>
<accession>A0A4U8V1F7</accession>
<keyword evidence="2" id="KW-1185">Reference proteome</keyword>
<reference evidence="1 2" key="2">
    <citation type="journal article" date="2019" name="G3 (Bethesda)">
        <title>Hybrid Assembly of the Genome of the Entomopathogenic Nematode Steinernema carpocapsae Identifies the X-Chromosome.</title>
        <authorList>
            <person name="Serra L."/>
            <person name="Macchietto M."/>
            <person name="Macias-Munoz A."/>
            <person name="McGill C.J."/>
            <person name="Rodriguez I.M."/>
            <person name="Rodriguez B."/>
            <person name="Murad R."/>
            <person name="Mortazavi A."/>
        </authorList>
    </citation>
    <scope>NUCLEOTIDE SEQUENCE [LARGE SCALE GENOMIC DNA]</scope>
    <source>
        <strain evidence="1 2">ALL</strain>
    </source>
</reference>
<proteinExistence type="predicted"/>
<dbReference type="EMBL" id="AZBU02000001">
    <property type="protein sequence ID" value="TMS39175.1"/>
    <property type="molecule type" value="Genomic_DNA"/>
</dbReference>
<sequence length="114" mass="12872">MDNCFKLVSDSWNLADVHFMDSFLKSDKGYGPYVPNVEKALVAFADADIGRLSIGPFTQVCEEFGRKQLASKQLSGVVFYEFFAAAKDDLDHFMSKNKDRLSLSLKGSREIRYS</sequence>
<evidence type="ECO:0000313" key="2">
    <source>
        <dbReference type="Proteomes" id="UP000298663"/>
    </source>
</evidence>
<dbReference type="AlphaFoldDB" id="A0A4U8V1F7"/>
<protein>
    <submittedName>
        <fullName evidence="1">Uncharacterized protein</fullName>
    </submittedName>
</protein>
<evidence type="ECO:0000313" key="1">
    <source>
        <dbReference type="EMBL" id="TMS39175.1"/>
    </source>
</evidence>
<organism evidence="1 2">
    <name type="scientific">Steinernema carpocapsae</name>
    <name type="common">Entomopathogenic nematode</name>
    <dbReference type="NCBI Taxonomy" id="34508"/>
    <lineage>
        <taxon>Eukaryota</taxon>
        <taxon>Metazoa</taxon>
        <taxon>Ecdysozoa</taxon>
        <taxon>Nematoda</taxon>
        <taxon>Chromadorea</taxon>
        <taxon>Rhabditida</taxon>
        <taxon>Tylenchina</taxon>
        <taxon>Panagrolaimomorpha</taxon>
        <taxon>Strongyloidoidea</taxon>
        <taxon>Steinernematidae</taxon>
        <taxon>Steinernema</taxon>
    </lineage>
</organism>
<name>A0A4U8V1F7_STECR</name>
<dbReference type="Proteomes" id="UP000298663">
    <property type="component" value="Chromosome X"/>
</dbReference>